<dbReference type="RefSeq" id="WP_228459966.1">
    <property type="nucleotide sequence ID" value="NZ_JACXXP010000036.1"/>
</dbReference>
<dbReference type="Proteomes" id="UP001107960">
    <property type="component" value="Unassembled WGS sequence"/>
</dbReference>
<dbReference type="GO" id="GO:0018580">
    <property type="term" value="F:nitronate monooxygenase activity"/>
    <property type="evidence" value="ECO:0007669"/>
    <property type="project" value="TreeGrafter"/>
</dbReference>
<keyword evidence="1" id="KW-0503">Monooxygenase</keyword>
<reference evidence="1" key="1">
    <citation type="submission" date="2021-11" db="EMBL/GenBank/DDBJ databases">
        <title>Description of novel Chryseobacterium species.</title>
        <authorList>
            <person name="Saticioglu I.B."/>
            <person name="Ay H."/>
            <person name="Altun S."/>
            <person name="Duman M."/>
        </authorList>
    </citation>
    <scope>NUCLEOTIDE SEQUENCE</scope>
    <source>
        <strain evidence="1">C-39</strain>
    </source>
</reference>
<proteinExistence type="predicted"/>
<sequence length="76" mass="8369">MFGVSTPEMTAAAGKAECLGSLALANLSAKKSVELIRKTKKLTNQPFALNIFVNHIPELTDELKHQYFRKINLGLP</sequence>
<gene>
    <name evidence="1" type="ORF">LNP80_08630</name>
</gene>
<organism evidence="1 2">
    <name type="scientific">Chryseobacterium muglaense</name>
    <dbReference type="NCBI Taxonomy" id="2893752"/>
    <lineage>
        <taxon>Bacteria</taxon>
        <taxon>Pseudomonadati</taxon>
        <taxon>Bacteroidota</taxon>
        <taxon>Flavobacteriia</taxon>
        <taxon>Flavobacteriales</taxon>
        <taxon>Weeksellaceae</taxon>
        <taxon>Chryseobacterium group</taxon>
        <taxon>Chryseobacterium</taxon>
    </lineage>
</organism>
<evidence type="ECO:0000313" key="2">
    <source>
        <dbReference type="Proteomes" id="UP001107960"/>
    </source>
</evidence>
<dbReference type="PANTHER" id="PTHR42747:SF3">
    <property type="entry name" value="NITRONATE MONOOXYGENASE-RELATED"/>
    <property type="match status" value="1"/>
</dbReference>
<dbReference type="SUPFAM" id="SSF51412">
    <property type="entry name" value="Inosine monophosphate dehydrogenase (IMPDH)"/>
    <property type="match status" value="1"/>
</dbReference>
<accession>A0A9Q3USH5</accession>
<dbReference type="Gene3D" id="3.20.20.70">
    <property type="entry name" value="Aldolase class I"/>
    <property type="match status" value="1"/>
</dbReference>
<name>A0A9Q3USH5_9FLAO</name>
<evidence type="ECO:0000313" key="1">
    <source>
        <dbReference type="EMBL" id="MCC9034324.1"/>
    </source>
</evidence>
<dbReference type="EMBL" id="JAJJML010000001">
    <property type="protein sequence ID" value="MCC9034324.1"/>
    <property type="molecule type" value="Genomic_DNA"/>
</dbReference>
<dbReference type="InterPro" id="IPR013785">
    <property type="entry name" value="Aldolase_TIM"/>
</dbReference>
<dbReference type="AlphaFoldDB" id="A0A9Q3USH5"/>
<keyword evidence="1" id="KW-0560">Oxidoreductase</keyword>
<protein>
    <submittedName>
        <fullName evidence="1">Nitronate monooxygenase</fullName>
    </submittedName>
</protein>
<comment type="caution">
    <text evidence="1">The sequence shown here is derived from an EMBL/GenBank/DDBJ whole genome shotgun (WGS) entry which is preliminary data.</text>
</comment>
<dbReference type="Pfam" id="PF03060">
    <property type="entry name" value="NMO"/>
    <property type="match status" value="1"/>
</dbReference>
<dbReference type="PANTHER" id="PTHR42747">
    <property type="entry name" value="NITRONATE MONOOXYGENASE-RELATED"/>
    <property type="match status" value="1"/>
</dbReference>